<dbReference type="InterPro" id="IPR054471">
    <property type="entry name" value="GPIID_WHD"/>
</dbReference>
<proteinExistence type="predicted"/>
<dbReference type="PROSITE" id="PS50297">
    <property type="entry name" value="ANK_REP_REGION"/>
    <property type="match status" value="3"/>
</dbReference>
<dbReference type="PANTHER" id="PTHR22677">
    <property type="entry name" value="ANKYRIN REPEAT DOMAIN-CONTAINING PROTEIN 60"/>
    <property type="match status" value="1"/>
</dbReference>
<gene>
    <name evidence="3" type="ORF">FBEOM_8957</name>
</gene>
<dbReference type="Gene3D" id="1.25.40.20">
    <property type="entry name" value="Ankyrin repeat-containing domain"/>
    <property type="match status" value="1"/>
</dbReference>
<dbReference type="Pfam" id="PF12796">
    <property type="entry name" value="Ank_2"/>
    <property type="match status" value="2"/>
</dbReference>
<dbReference type="Proteomes" id="UP000730481">
    <property type="component" value="Unassembled WGS sequence"/>
</dbReference>
<dbReference type="SUPFAM" id="SSF48403">
    <property type="entry name" value="Ankyrin repeat"/>
    <property type="match status" value="1"/>
</dbReference>
<comment type="caution">
    <text evidence="3">The sequence shown here is derived from an EMBL/GenBank/DDBJ whole genome shotgun (WGS) entry which is preliminary data.</text>
</comment>
<organism evidence="3 4">
    <name type="scientific">Fusarium beomiforme</name>
    <dbReference type="NCBI Taxonomy" id="44412"/>
    <lineage>
        <taxon>Eukaryota</taxon>
        <taxon>Fungi</taxon>
        <taxon>Dikarya</taxon>
        <taxon>Ascomycota</taxon>
        <taxon>Pezizomycotina</taxon>
        <taxon>Sordariomycetes</taxon>
        <taxon>Hypocreomycetidae</taxon>
        <taxon>Hypocreales</taxon>
        <taxon>Nectriaceae</taxon>
        <taxon>Fusarium</taxon>
        <taxon>Fusarium burgessii species complex</taxon>
    </lineage>
</organism>
<dbReference type="AlphaFoldDB" id="A0A9P5AEL0"/>
<feature type="repeat" description="ANK" evidence="1">
    <location>
        <begin position="240"/>
        <end position="272"/>
    </location>
</feature>
<dbReference type="PANTHER" id="PTHR22677:SF4">
    <property type="entry name" value="USHER SYNDROME TYPE-1G PROTEIN-LIKE PROTEIN"/>
    <property type="match status" value="1"/>
</dbReference>
<evidence type="ECO:0000256" key="1">
    <source>
        <dbReference type="PROSITE-ProRule" id="PRU00023"/>
    </source>
</evidence>
<dbReference type="InterPro" id="IPR036770">
    <property type="entry name" value="Ankyrin_rpt-contain_sf"/>
</dbReference>
<keyword evidence="4" id="KW-1185">Reference proteome</keyword>
<feature type="repeat" description="ANK" evidence="1">
    <location>
        <begin position="274"/>
        <end position="306"/>
    </location>
</feature>
<accession>A0A9P5AEL0</accession>
<dbReference type="InterPro" id="IPR039323">
    <property type="entry name" value="ANKRD_45/46/60"/>
</dbReference>
<dbReference type="Pfam" id="PF22939">
    <property type="entry name" value="WHD_GPIID"/>
    <property type="match status" value="1"/>
</dbReference>
<evidence type="ECO:0000313" key="3">
    <source>
        <dbReference type="EMBL" id="KAF4337171.1"/>
    </source>
</evidence>
<dbReference type="PROSITE" id="PS50088">
    <property type="entry name" value="ANK_REPEAT"/>
    <property type="match status" value="3"/>
</dbReference>
<dbReference type="InterPro" id="IPR002110">
    <property type="entry name" value="Ankyrin_rpt"/>
</dbReference>
<feature type="repeat" description="ANK" evidence="1">
    <location>
        <begin position="308"/>
        <end position="337"/>
    </location>
</feature>
<dbReference type="SMART" id="SM00248">
    <property type="entry name" value="ANK"/>
    <property type="match status" value="4"/>
</dbReference>
<keyword evidence="1" id="KW-0040">ANK repeat</keyword>
<evidence type="ECO:0000313" key="4">
    <source>
        <dbReference type="Proteomes" id="UP000730481"/>
    </source>
</evidence>
<feature type="domain" description="GPI inositol-deacylase winged helix" evidence="2">
    <location>
        <begin position="29"/>
        <end position="115"/>
    </location>
</feature>
<sequence>MIKSALDCLPRDLAETYKRMLQSIPENLTNSAKRLLHFLVHSQRPLTLQEAKEVIATNIDVSPSYFDAECRVFEDQLVLQYAPGLISVAEVKTTEGMIKELSLAHFSVKEFLQHQADFGLPAASNIITRTCLTYLKDITSSHDDIQQDFPMARFAAETWTSFGPSAEAFQDSFQAMLMFLEGEETFERLCRLYQPDWGPVGSFVPPTASRLYYVCLAGLTNVSRVLINKGADVNAEGGETYNTALEAASAEGHYDIVKLLLENGADVNAEGSCDYNNALEAASVEGHYEVVKLLLDNGAYINASGRYDGIIAIEAASIQGHYAIVKLLLENGADIDD</sequence>
<protein>
    <submittedName>
        <fullName evidence="3">Pfs NACHT and ankyrin domain protein</fullName>
    </submittedName>
</protein>
<reference evidence="3" key="2">
    <citation type="submission" date="2020-02" db="EMBL/GenBank/DDBJ databases">
        <title>Identification and distribution of gene clusters putatively required for synthesis of sphingolipid metabolism inhibitors in phylogenetically diverse species of the filamentous fungus Fusarium.</title>
        <authorList>
            <person name="Kim H.-S."/>
            <person name="Busman M."/>
            <person name="Brown D.W."/>
            <person name="Divon H."/>
            <person name="Uhlig S."/>
            <person name="Proctor R.H."/>
        </authorList>
    </citation>
    <scope>NUCLEOTIDE SEQUENCE</scope>
    <source>
        <strain evidence="3">NRRL 25174</strain>
    </source>
</reference>
<dbReference type="OrthoDB" id="4772757at2759"/>
<reference evidence="3" key="1">
    <citation type="journal article" date="2017" name="Mycologia">
        <title>Fusarium algeriense, sp. nov., a novel toxigenic crown rot pathogen of durum wheat from Algeria is nested in the Fusarium burgessii species complex.</title>
        <authorList>
            <person name="Laraba I."/>
            <person name="Keddad A."/>
            <person name="Boureghda H."/>
            <person name="Abdallah N."/>
            <person name="Vaughan M.M."/>
            <person name="Proctor R.H."/>
            <person name="Busman M."/>
            <person name="O'Donnell K."/>
        </authorList>
    </citation>
    <scope>NUCLEOTIDE SEQUENCE</scope>
    <source>
        <strain evidence="3">NRRL 25174</strain>
    </source>
</reference>
<name>A0A9P5AEL0_9HYPO</name>
<evidence type="ECO:0000259" key="2">
    <source>
        <dbReference type="Pfam" id="PF22939"/>
    </source>
</evidence>
<dbReference type="EMBL" id="PVQB02000440">
    <property type="protein sequence ID" value="KAF4337171.1"/>
    <property type="molecule type" value="Genomic_DNA"/>
</dbReference>